<dbReference type="Proteomes" id="UP000225433">
    <property type="component" value="Unassembled WGS sequence"/>
</dbReference>
<accession>A0A1V0M429</accession>
<dbReference type="RefSeq" id="WP_099139858.1">
    <property type="nucleotide sequence ID" value="NZ_CAWNQJ010000123.1"/>
</dbReference>
<evidence type="ECO:0000313" key="1">
    <source>
        <dbReference type="EMBL" id="ARD69623.1"/>
    </source>
</evidence>
<reference evidence="1" key="1">
    <citation type="journal article" date="2017" name="J. Invertebr. Pathol.">
        <title>Identification and bacterial characteristics of Xenorhabdus hominickii ANU101 from an entomopathogenic nematode, Steinernema monticolum.</title>
        <authorList>
            <person name="Park Y."/>
            <person name="Kang S."/>
            <person name="Sadekuzzaman M."/>
            <person name="Kim H."/>
            <person name="Jung J.K."/>
            <person name="Kim Y."/>
        </authorList>
    </citation>
    <scope>NUCLEOTIDE SEQUENCE</scope>
    <source>
        <strain evidence="1">ANU101</strain>
        <plasmid evidence="1">unnamed1</plasmid>
    </source>
</reference>
<evidence type="ECO:0000313" key="3">
    <source>
        <dbReference type="Proteomes" id="UP000225433"/>
    </source>
</evidence>
<geneLocation type="plasmid" evidence="1">
    <name>unnamed1</name>
</geneLocation>
<proteinExistence type="predicted"/>
<reference evidence="2 3" key="2">
    <citation type="journal article" date="2017" name="Nat. Microbiol.">
        <title>Natural product diversity associated with the nematode symbionts Photorhabdus and Xenorhabdus.</title>
        <authorList>
            <person name="Tobias N.J."/>
            <person name="Wolff H."/>
            <person name="Djahanschiri B."/>
            <person name="Grundmann F."/>
            <person name="Kronenwerth M."/>
            <person name="Shi Y.M."/>
            <person name="Simonyi S."/>
            <person name="Grun P."/>
            <person name="Shapiro-Ilan D."/>
            <person name="Pidot S.J."/>
            <person name="Stinear T.P."/>
            <person name="Ebersberger I."/>
            <person name="Bode H.B."/>
        </authorList>
    </citation>
    <scope>NUCLEOTIDE SEQUENCE [LARGE SCALE GENOMIC DNA]</scope>
    <source>
        <strain evidence="2 3">DSM 17903</strain>
    </source>
</reference>
<sequence>MNNNPNKQKHKRVRRLETGVYTIEPDSLLTRNDHLCQICAIISNCPVQRALKLTEGHAEAIIRTCARFVPSISFRAPYVGLESSVFNTLRAGTTWQNRLIKGKVIALTDSKTGEILRFGQIRSVISGDIEKMLDIHSKFNHLAMGGKSAEEVREVIKKSYGHFLTKDSKLTAIYIEKVSHSLIDKIDKKLGNTPKELDSNVINLSWHRNL</sequence>
<dbReference type="AlphaFoldDB" id="A0A1V0M429"/>
<gene>
    <name evidence="2" type="ORF">Xhom_04414</name>
</gene>
<keyword evidence="1" id="KW-0614">Plasmid</keyword>
<evidence type="ECO:0000313" key="2">
    <source>
        <dbReference type="EMBL" id="PHM52337.1"/>
    </source>
</evidence>
<protein>
    <submittedName>
        <fullName evidence="1">Uncharacterized protein</fullName>
    </submittedName>
</protein>
<organism evidence="1">
    <name type="scientific">Xenorhabdus hominickii</name>
    <dbReference type="NCBI Taxonomy" id="351679"/>
    <lineage>
        <taxon>Bacteria</taxon>
        <taxon>Pseudomonadati</taxon>
        <taxon>Pseudomonadota</taxon>
        <taxon>Gammaproteobacteria</taxon>
        <taxon>Enterobacterales</taxon>
        <taxon>Morganellaceae</taxon>
        <taxon>Xenorhabdus</taxon>
    </lineage>
</organism>
<dbReference type="EMBL" id="NJAI01000009">
    <property type="protein sequence ID" value="PHM52337.1"/>
    <property type="molecule type" value="Genomic_DNA"/>
</dbReference>
<dbReference type="EMBL" id="KX517798">
    <property type="protein sequence ID" value="ARD69623.1"/>
    <property type="molecule type" value="Genomic_DNA"/>
</dbReference>
<name>A0A1V0M429_XENHO</name>